<gene>
    <name evidence="1" type="ORF">DXH78_09760</name>
</gene>
<organism evidence="1 2">
    <name type="scientific">Undibacter mobilis</name>
    <dbReference type="NCBI Taxonomy" id="2292256"/>
    <lineage>
        <taxon>Bacteria</taxon>
        <taxon>Pseudomonadati</taxon>
        <taxon>Pseudomonadota</taxon>
        <taxon>Alphaproteobacteria</taxon>
        <taxon>Hyphomicrobiales</taxon>
        <taxon>Nitrobacteraceae</taxon>
        <taxon>Undibacter</taxon>
    </lineage>
</organism>
<name>A0A371BB93_9BRAD</name>
<keyword evidence="2" id="KW-1185">Reference proteome</keyword>
<protein>
    <submittedName>
        <fullName evidence="1">DUF930 domain-containing protein</fullName>
    </submittedName>
</protein>
<proteinExistence type="predicted"/>
<dbReference type="Proteomes" id="UP000263993">
    <property type="component" value="Unassembled WGS sequence"/>
</dbReference>
<dbReference type="AlphaFoldDB" id="A0A371BB93"/>
<evidence type="ECO:0000313" key="2">
    <source>
        <dbReference type="Proteomes" id="UP000263993"/>
    </source>
</evidence>
<evidence type="ECO:0000313" key="1">
    <source>
        <dbReference type="EMBL" id="RDV04822.1"/>
    </source>
</evidence>
<dbReference type="EMBL" id="QRGO01000001">
    <property type="protein sequence ID" value="RDV04822.1"/>
    <property type="molecule type" value="Genomic_DNA"/>
</dbReference>
<dbReference type="InterPro" id="IPR009273">
    <property type="entry name" value="DUF930"/>
</dbReference>
<comment type="caution">
    <text evidence="1">The sequence shown here is derived from an EMBL/GenBank/DDBJ whole genome shotgun (WGS) entry which is preliminary data.</text>
</comment>
<reference evidence="2" key="1">
    <citation type="submission" date="2018-08" db="EMBL/GenBank/DDBJ databases">
        <authorList>
            <person name="Kim S.-J."/>
            <person name="Jung G.-Y."/>
        </authorList>
    </citation>
    <scope>NUCLEOTIDE SEQUENCE [LARGE SCALE GENOMIC DNA]</scope>
    <source>
        <strain evidence="2">GY_H</strain>
    </source>
</reference>
<accession>A0A371BB93</accession>
<dbReference type="Pfam" id="PF06059">
    <property type="entry name" value="DUF930"/>
    <property type="match status" value="1"/>
</dbReference>
<dbReference type="OrthoDB" id="8444764at2"/>
<sequence>MREFARPQVLSPQAEGLPHAAMTSKRGVGVDHRTRVGVMRHRMLAIALLILLAAPTAAFADAKLERTLKLLMPTDRMAQLCDATAMTRIRKDMAKFRPDRAVANATADVVIAGNTLEAKGGAFRSHGQWYVLSYTCETNDDHLKVLSFTYHVGDQIPQEKWAGYGLWQ</sequence>